<sequence length="317" mass="37145">MKKFKGFTYINTIIIISIIIFIVFSIVDNTSSKTFIYENEIDYIQAKYFSESLINILMEDEKALNDASIYLFENYGKRDDLEKNIEIKSFDILKDLDFYNISISKSNKFDKYGFKIRSSVSYKSIEEDVFAYGTLINDIYKEKSGILNNYTVKTEEIEKLRAGYNNLEELWNMNNIFIDLESGEYHIKKNGNRNELYRVDNNENNLICRFRDQEAILINQNNSDLIIDDDVEMTGILNINELVLLSDFTVNGIVNLKGDIISDKNNLKVNGLFVNLFNSSENNIIVEYNDYYISLFQRNLPLYIKPKIFNISTRDYK</sequence>
<organism evidence="2 3">
    <name type="scientific">Peptoniphilus stercorisuis</name>
    <dbReference type="NCBI Taxonomy" id="1436965"/>
    <lineage>
        <taxon>Bacteria</taxon>
        <taxon>Bacillati</taxon>
        <taxon>Bacillota</taxon>
        <taxon>Tissierellia</taxon>
        <taxon>Tissierellales</taxon>
        <taxon>Peptoniphilaceae</taxon>
        <taxon>Peptoniphilus</taxon>
    </lineage>
</organism>
<gene>
    <name evidence="2" type="ORF">J2Z71_000526</name>
</gene>
<comment type="caution">
    <text evidence="2">The sequence shown here is derived from an EMBL/GenBank/DDBJ whole genome shotgun (WGS) entry which is preliminary data.</text>
</comment>
<keyword evidence="1" id="KW-0812">Transmembrane</keyword>
<accession>A0ABS4KB44</accession>
<dbReference type="Proteomes" id="UP001519306">
    <property type="component" value="Unassembled WGS sequence"/>
</dbReference>
<name>A0ABS4KB44_9FIRM</name>
<evidence type="ECO:0000313" key="2">
    <source>
        <dbReference type="EMBL" id="MBP2025001.1"/>
    </source>
</evidence>
<proteinExistence type="predicted"/>
<evidence type="ECO:0000313" key="3">
    <source>
        <dbReference type="Proteomes" id="UP001519306"/>
    </source>
</evidence>
<keyword evidence="1" id="KW-0472">Membrane</keyword>
<protein>
    <submittedName>
        <fullName evidence="2">Uncharacterized protein</fullName>
    </submittedName>
</protein>
<keyword evidence="1" id="KW-1133">Transmembrane helix</keyword>
<dbReference type="EMBL" id="JAGGLJ010000004">
    <property type="protein sequence ID" value="MBP2025001.1"/>
    <property type="molecule type" value="Genomic_DNA"/>
</dbReference>
<feature type="transmembrane region" description="Helical" evidence="1">
    <location>
        <begin position="7"/>
        <end position="27"/>
    </location>
</feature>
<keyword evidence="3" id="KW-1185">Reference proteome</keyword>
<dbReference type="RefSeq" id="WP_210060307.1">
    <property type="nucleotide sequence ID" value="NZ_JAGGLJ010000004.1"/>
</dbReference>
<evidence type="ECO:0000256" key="1">
    <source>
        <dbReference type="SAM" id="Phobius"/>
    </source>
</evidence>
<reference evidence="2 3" key="1">
    <citation type="submission" date="2021-03" db="EMBL/GenBank/DDBJ databases">
        <title>Genomic Encyclopedia of Type Strains, Phase IV (KMG-IV): sequencing the most valuable type-strain genomes for metagenomic binning, comparative biology and taxonomic classification.</title>
        <authorList>
            <person name="Goeker M."/>
        </authorList>
    </citation>
    <scope>NUCLEOTIDE SEQUENCE [LARGE SCALE GENOMIC DNA]</scope>
    <source>
        <strain evidence="2 3">DSM 27563</strain>
    </source>
</reference>